<dbReference type="Pfam" id="PF04059">
    <property type="entry name" value="RRM_2"/>
    <property type="match status" value="1"/>
</dbReference>
<dbReference type="InterPro" id="IPR000504">
    <property type="entry name" value="RRM_dom"/>
</dbReference>
<protein>
    <submittedName>
        <fullName evidence="4">ML3 protein</fullName>
    </submittedName>
</protein>
<evidence type="ECO:0000256" key="2">
    <source>
        <dbReference type="SAM" id="MobiDB-lite"/>
    </source>
</evidence>
<accession>A0A812R2J4</accession>
<dbReference type="OrthoDB" id="417481at2759"/>
<evidence type="ECO:0000313" key="4">
    <source>
        <dbReference type="EMBL" id="CAE7415833.1"/>
    </source>
</evidence>
<dbReference type="InterPro" id="IPR007201">
    <property type="entry name" value="Mei2-like_Rrm_C"/>
</dbReference>
<dbReference type="PROSITE" id="PS50102">
    <property type="entry name" value="RRM"/>
    <property type="match status" value="1"/>
</dbReference>
<evidence type="ECO:0000259" key="3">
    <source>
        <dbReference type="PROSITE" id="PS50102"/>
    </source>
</evidence>
<gene>
    <name evidence="4" type="primary">ML3</name>
    <name evidence="4" type="ORF">SNAT2548_LOCUS22609</name>
</gene>
<dbReference type="Proteomes" id="UP000604046">
    <property type="component" value="Unassembled WGS sequence"/>
</dbReference>
<sequence>MDGPQMLSSDGWAALHLPAIEELLSQDEGPCGASNVFPAFVTGVRHSSAVFQTTLSTPAYSAGAFESPPLWTTFKDVAQDQSVDMWTSSLSKPIMGRDIPDTAVWQVPHVHMRQSEPLHAAFMEQDVAEQYVGEAEHMRRLVGHKGVPKKINIQEEFALDECEITTAMIRNVPNQLTRKQFVERLDQLGFRGLYDFVYVPMDRSTRMNVGYAFVNFIRPDIFRMCQSTLEGKSFLDKEDRTKRRGGKPIIVSPAHVQGLKDNERHFKDAAVSHTLHRPVKYVCSGDKESPSSILSGRCSPSRAQTSAPGGLSHPQGPTTCAALGLMTPGERH</sequence>
<organism evidence="4 5">
    <name type="scientific">Symbiodinium natans</name>
    <dbReference type="NCBI Taxonomy" id="878477"/>
    <lineage>
        <taxon>Eukaryota</taxon>
        <taxon>Sar</taxon>
        <taxon>Alveolata</taxon>
        <taxon>Dinophyceae</taxon>
        <taxon>Suessiales</taxon>
        <taxon>Symbiodiniaceae</taxon>
        <taxon>Symbiodinium</taxon>
    </lineage>
</organism>
<keyword evidence="1" id="KW-0694">RNA-binding</keyword>
<keyword evidence="5" id="KW-1185">Reference proteome</keyword>
<evidence type="ECO:0000256" key="1">
    <source>
        <dbReference type="PROSITE-ProRule" id="PRU00176"/>
    </source>
</evidence>
<dbReference type="GO" id="GO:0003723">
    <property type="term" value="F:RNA binding"/>
    <property type="evidence" value="ECO:0007669"/>
    <property type="project" value="UniProtKB-UniRule"/>
</dbReference>
<dbReference type="SUPFAM" id="SSF54928">
    <property type="entry name" value="RNA-binding domain, RBD"/>
    <property type="match status" value="1"/>
</dbReference>
<feature type="region of interest" description="Disordered" evidence="2">
    <location>
        <begin position="286"/>
        <end position="318"/>
    </location>
</feature>
<dbReference type="AlphaFoldDB" id="A0A812R2J4"/>
<evidence type="ECO:0000313" key="5">
    <source>
        <dbReference type="Proteomes" id="UP000604046"/>
    </source>
</evidence>
<reference evidence="4" key="1">
    <citation type="submission" date="2021-02" db="EMBL/GenBank/DDBJ databases">
        <authorList>
            <person name="Dougan E. K."/>
            <person name="Rhodes N."/>
            <person name="Thang M."/>
            <person name="Chan C."/>
        </authorList>
    </citation>
    <scope>NUCLEOTIDE SEQUENCE</scope>
</reference>
<dbReference type="Gene3D" id="3.30.70.330">
    <property type="match status" value="1"/>
</dbReference>
<name>A0A812R2J4_9DINO</name>
<dbReference type="InterPro" id="IPR012677">
    <property type="entry name" value="Nucleotide-bd_a/b_plait_sf"/>
</dbReference>
<dbReference type="EMBL" id="CAJNDS010002294">
    <property type="protein sequence ID" value="CAE7415833.1"/>
    <property type="molecule type" value="Genomic_DNA"/>
</dbReference>
<proteinExistence type="predicted"/>
<comment type="caution">
    <text evidence="4">The sequence shown here is derived from an EMBL/GenBank/DDBJ whole genome shotgun (WGS) entry which is preliminary data.</text>
</comment>
<feature type="domain" description="RRM" evidence="3">
    <location>
        <begin position="165"/>
        <end position="256"/>
    </location>
</feature>
<dbReference type="InterPro" id="IPR035979">
    <property type="entry name" value="RBD_domain_sf"/>
</dbReference>